<dbReference type="InterPro" id="IPR046357">
    <property type="entry name" value="PPIase_dom_sf"/>
</dbReference>
<sequence length="190" mass="22565">MEKAVLSNVRGIKMRWVGESSWTTHFYKWIESKFCFRMVTFHFRTMKCSDDQMVIDDSKRAGRPMEIFIGNMFELEVWEIVLGSMRIRQTAQTITHLGLYLIASKTLCCFAKWKDPADWHRHNCDMANIRPYHRVAVKGFWLRILFLIQIFQFLQIPHEKFFIENSNFPLKLSFNGNFSTSPDRDLLNAL</sequence>
<dbReference type="GeneTree" id="ENSGT00390000001289"/>
<keyword evidence="3" id="KW-1185">Reference proteome</keyword>
<evidence type="ECO:0000259" key="1">
    <source>
        <dbReference type="Pfam" id="PF23322"/>
    </source>
</evidence>
<dbReference type="Ensembl" id="ENSCABT00000028226.1">
    <property type="protein sequence ID" value="ENSCABP00000025767.1"/>
    <property type="gene ID" value="ENSCABG00000018949.1"/>
</dbReference>
<feature type="domain" description="AIP/AIPL N-terminal FKBP-type PPIase" evidence="1">
    <location>
        <begin position="40"/>
        <end position="86"/>
    </location>
</feature>
<dbReference type="AlphaFoldDB" id="A0A8C0J2W8"/>
<dbReference type="Pfam" id="PF23322">
    <property type="entry name" value="PPIase_AIP"/>
    <property type="match status" value="1"/>
</dbReference>
<dbReference type="Proteomes" id="UP000694404">
    <property type="component" value="Unplaced"/>
</dbReference>
<reference evidence="2" key="1">
    <citation type="submission" date="2025-08" db="UniProtKB">
        <authorList>
            <consortium name="Ensembl"/>
        </authorList>
    </citation>
    <scope>IDENTIFICATION</scope>
</reference>
<proteinExistence type="predicted"/>
<protein>
    <recommendedName>
        <fullName evidence="1">AIP/AIPL N-terminal FKBP-type PPIase domain-containing protein</fullName>
    </recommendedName>
</protein>
<dbReference type="InterPro" id="IPR056277">
    <property type="entry name" value="PPIase_AIP"/>
</dbReference>
<evidence type="ECO:0000313" key="3">
    <source>
        <dbReference type="Proteomes" id="UP000694404"/>
    </source>
</evidence>
<dbReference type="GO" id="GO:0003755">
    <property type="term" value="F:peptidyl-prolyl cis-trans isomerase activity"/>
    <property type="evidence" value="ECO:0007669"/>
    <property type="project" value="InterPro"/>
</dbReference>
<name>A0A8C0J2W8_CHEAB</name>
<evidence type="ECO:0000313" key="2">
    <source>
        <dbReference type="Ensembl" id="ENSCABP00000025767.1"/>
    </source>
</evidence>
<reference evidence="2" key="2">
    <citation type="submission" date="2025-09" db="UniProtKB">
        <authorList>
            <consortium name="Ensembl"/>
        </authorList>
    </citation>
    <scope>IDENTIFICATION</scope>
</reference>
<accession>A0A8C0J2W8</accession>
<dbReference type="Gene3D" id="3.10.50.40">
    <property type="match status" value="1"/>
</dbReference>
<dbReference type="SUPFAM" id="SSF54534">
    <property type="entry name" value="FKBP-like"/>
    <property type="match status" value="1"/>
</dbReference>
<organism evidence="2 3">
    <name type="scientific">Chelonoidis abingdonii</name>
    <name type="common">Abingdon island giant tortoise</name>
    <name type="synonym">Testudo abingdonii</name>
    <dbReference type="NCBI Taxonomy" id="106734"/>
    <lineage>
        <taxon>Eukaryota</taxon>
        <taxon>Metazoa</taxon>
        <taxon>Chordata</taxon>
        <taxon>Craniata</taxon>
        <taxon>Vertebrata</taxon>
        <taxon>Euteleostomi</taxon>
        <taxon>Archelosauria</taxon>
        <taxon>Testudinata</taxon>
        <taxon>Testudines</taxon>
        <taxon>Cryptodira</taxon>
        <taxon>Durocryptodira</taxon>
        <taxon>Testudinoidea</taxon>
        <taxon>Testudinidae</taxon>
        <taxon>Chelonoidis</taxon>
    </lineage>
</organism>